<protein>
    <submittedName>
        <fullName evidence="13">ABC transporter, transmembrane domain, type 1</fullName>
    </submittedName>
</protein>
<feature type="transmembrane region" description="Helical" evidence="10">
    <location>
        <begin position="1141"/>
        <end position="1162"/>
    </location>
</feature>
<dbReference type="InterPro" id="IPR011527">
    <property type="entry name" value="ABC1_TM_dom"/>
</dbReference>
<feature type="compositionally biased region" description="Low complexity" evidence="9">
    <location>
        <begin position="569"/>
        <end position="583"/>
    </location>
</feature>
<dbReference type="InterPro" id="IPR027417">
    <property type="entry name" value="P-loop_NTPase"/>
</dbReference>
<dbReference type="InterPro" id="IPR003439">
    <property type="entry name" value="ABC_transporter-like_ATP-bd"/>
</dbReference>
<feature type="transmembrane region" description="Helical" evidence="10">
    <location>
        <begin position="923"/>
        <end position="949"/>
    </location>
</feature>
<dbReference type="RefSeq" id="XP_018704928.1">
    <property type="nucleotide sequence ID" value="XM_018847972.1"/>
</dbReference>
<feature type="region of interest" description="Disordered" evidence="9">
    <location>
        <begin position="844"/>
        <end position="865"/>
    </location>
</feature>
<dbReference type="PROSITE" id="PS50929">
    <property type="entry name" value="ABC_TM1F"/>
    <property type="match status" value="2"/>
</dbReference>
<dbReference type="InterPro" id="IPR017871">
    <property type="entry name" value="ABC_transporter-like_CS"/>
</dbReference>
<organism evidence="13 14">
    <name type="scientific">Cordyceps fumosorosea (strain ARSEF 2679)</name>
    <name type="common">Isaria fumosorosea</name>
    <dbReference type="NCBI Taxonomy" id="1081104"/>
    <lineage>
        <taxon>Eukaryota</taxon>
        <taxon>Fungi</taxon>
        <taxon>Dikarya</taxon>
        <taxon>Ascomycota</taxon>
        <taxon>Pezizomycotina</taxon>
        <taxon>Sordariomycetes</taxon>
        <taxon>Hypocreomycetidae</taxon>
        <taxon>Hypocreales</taxon>
        <taxon>Cordycipitaceae</taxon>
        <taxon>Cordyceps</taxon>
    </lineage>
</organism>
<evidence type="ECO:0000313" key="14">
    <source>
        <dbReference type="Proteomes" id="UP000076744"/>
    </source>
</evidence>
<evidence type="ECO:0000256" key="10">
    <source>
        <dbReference type="SAM" id="Phobius"/>
    </source>
</evidence>
<accession>A0A167XGH9</accession>
<gene>
    <name evidence="13" type="ORF">ISF_04366</name>
</gene>
<evidence type="ECO:0000313" key="13">
    <source>
        <dbReference type="EMBL" id="OAA64956.1"/>
    </source>
</evidence>
<keyword evidence="3" id="KW-1003">Cell membrane</keyword>
<feature type="transmembrane region" description="Helical" evidence="10">
    <location>
        <begin position="53"/>
        <end position="78"/>
    </location>
</feature>
<feature type="domain" description="ABC transmembrane type-1" evidence="12">
    <location>
        <begin position="266"/>
        <end position="539"/>
    </location>
</feature>
<dbReference type="Gene3D" id="1.20.1560.10">
    <property type="entry name" value="ABC transporter type 1, transmembrane domain"/>
    <property type="match status" value="2"/>
</dbReference>
<feature type="transmembrane region" description="Helical" evidence="10">
    <location>
        <begin position="22"/>
        <end position="41"/>
    </location>
</feature>
<dbReference type="Proteomes" id="UP000076744">
    <property type="component" value="Unassembled WGS sequence"/>
</dbReference>
<evidence type="ECO:0000256" key="6">
    <source>
        <dbReference type="ARBA" id="ARBA00022840"/>
    </source>
</evidence>
<feature type="transmembrane region" description="Helical" evidence="10">
    <location>
        <begin position="387"/>
        <end position="409"/>
    </location>
</feature>
<feature type="transmembrane region" description="Helical" evidence="10">
    <location>
        <begin position="513"/>
        <end position="537"/>
    </location>
</feature>
<keyword evidence="5" id="KW-0547">Nucleotide-binding</keyword>
<dbReference type="GO" id="GO:0140359">
    <property type="term" value="F:ABC-type transporter activity"/>
    <property type="evidence" value="ECO:0007669"/>
    <property type="project" value="InterPro"/>
</dbReference>
<evidence type="ECO:0000259" key="12">
    <source>
        <dbReference type="PROSITE" id="PS50929"/>
    </source>
</evidence>
<dbReference type="InterPro" id="IPR044726">
    <property type="entry name" value="ABCC_6TM_D2"/>
</dbReference>
<name>A0A167XGH9_CORFA</name>
<keyword evidence="4 10" id="KW-0812">Transmembrane</keyword>
<feature type="transmembrane region" description="Helical" evidence="10">
    <location>
        <begin position="997"/>
        <end position="1017"/>
    </location>
</feature>
<evidence type="ECO:0000256" key="1">
    <source>
        <dbReference type="ARBA" id="ARBA00004651"/>
    </source>
</evidence>
<dbReference type="SUPFAM" id="SSF90123">
    <property type="entry name" value="ABC transporter transmembrane region"/>
    <property type="match status" value="2"/>
</dbReference>
<comment type="subcellular location">
    <subcellularLocation>
        <location evidence="1">Cell membrane</location>
        <topology evidence="1">Multi-pass membrane protein</topology>
    </subcellularLocation>
</comment>
<dbReference type="InterPro" id="IPR036640">
    <property type="entry name" value="ABC1_TM_sf"/>
</dbReference>
<feature type="transmembrane region" description="Helical" evidence="10">
    <location>
        <begin position="90"/>
        <end position="108"/>
    </location>
</feature>
<feature type="transmembrane region" description="Helical" evidence="10">
    <location>
        <begin position="243"/>
        <end position="263"/>
    </location>
</feature>
<feature type="domain" description="ABC transmembrane type-1" evidence="12">
    <location>
        <begin position="881"/>
        <end position="1166"/>
    </location>
</feature>
<dbReference type="InterPro" id="IPR056227">
    <property type="entry name" value="TMD0_ABC"/>
</dbReference>
<dbReference type="Pfam" id="PF24357">
    <property type="entry name" value="TMD0_ABC"/>
    <property type="match status" value="1"/>
</dbReference>
<reference evidence="13 14" key="1">
    <citation type="journal article" date="2016" name="Genome Biol. Evol.">
        <title>Divergent and convergent evolution of fungal pathogenicity.</title>
        <authorList>
            <person name="Shang Y."/>
            <person name="Xiao G."/>
            <person name="Zheng P."/>
            <person name="Cen K."/>
            <person name="Zhan S."/>
            <person name="Wang C."/>
        </authorList>
    </citation>
    <scope>NUCLEOTIDE SEQUENCE [LARGE SCALE GENOMIC DNA]</scope>
    <source>
        <strain evidence="13 14">ARSEF 2679</strain>
    </source>
</reference>
<dbReference type="PANTHER" id="PTHR24223">
    <property type="entry name" value="ATP-BINDING CASSETTE SUB-FAMILY C"/>
    <property type="match status" value="1"/>
</dbReference>
<evidence type="ECO:0000256" key="7">
    <source>
        <dbReference type="ARBA" id="ARBA00022989"/>
    </source>
</evidence>
<feature type="transmembrane region" description="Helical" evidence="10">
    <location>
        <begin position="1024"/>
        <end position="1043"/>
    </location>
</feature>
<feature type="transmembrane region" description="Helical" evidence="10">
    <location>
        <begin position="877"/>
        <end position="902"/>
    </location>
</feature>
<comment type="caution">
    <text evidence="13">The sequence shown here is derived from an EMBL/GenBank/DDBJ whole genome shotgun (WGS) entry which is preliminary data.</text>
</comment>
<evidence type="ECO:0000256" key="3">
    <source>
        <dbReference type="ARBA" id="ARBA00022475"/>
    </source>
</evidence>
<sequence length="1440" mass="159044">MDDSFGPSLFGYFDFTLLFEHSMFEIVPAGIIIFSSPFYIYTASRSKLICARLGWLLWMKLALAVALGALQVASAVLWWEQPLDSTLARVSSILSCVAATCIFLMLYVGHRYFVRSPSFLSLFLTTTLLCDAAITRTYFNRTGLHLLGRLHAPIPVLKFALLILEEVSKRSLMPEQLRSSLGREAFAGFWNKSLFLWINSTLLIGFRGDLSTRDLAALDPQFEPEKLYNDFSRRWANANHKSMFALLYTCIHTIPWMFISIILPRLLVIAFNYAQPFLLWEIVRKVGLGNPTTDVVNALIGATALVYGGRTVCSSWYRYIKNKITLGIRAMLISAVYNKSMRLSADEASKSAALTLMSTDVNAVEMLVSLSYEFWARILEVAAGIAVLGRLIGPSCVFTLIPAILVSLVSTRLSKVMHTTRKVWNQQIQDRVAHTSNALAQLKDIKMLGLGPIMAERLQEKQRAEISVSMADRATWSITMAMAAFVETVTPTVVIAATIFWTRRTEQLSAAEFFGILALVVMVTAPVSALLGNLGYWSAGFASLARIQSYLLQDEMKDYRELIDEPGLSSRTSTATASSTGAAVQGGRRSRSRRRSRRIQFAAQMFNVAVTYDTSSPVLVDVSLNFPAHRKTMIYGTVGCGKTTLLKTLIGEAPVREGVVSVLTKSIAYCSQTPFIRNASIKANIVGPNPHNEAWLDRVLWICALNVDLAAFPNGVDTIVGSDGCNLSGGQKQRISLARALYAKAEILLLDDVFSSLDVDTSSTVRVRLFGGTGILRSSGTTLIMTTSMTPHLVDADHVIGISRGGRAMWLSHSDQEVNSRSFPASVLPEPEEADPVVVVEQSTSEKAELPAVETSSEKTKEAPRYHPTSKYGDFSLYSYFLAPAGGWILVLWVVIVSVAAVAERMPQIYARIWLEKNPDSRLYYLGYAILGVIAPLCNVVAGSFYFYLVNSRTTEALHWKIADTTFRATLDFLTEEDTGSLLNRFSQDITIASQRLPLALMPASWMAVTVLVDIGIIASGAKYAAPIIPVFLLLLAVIQHYYLQTSRQLRYMELDMSKLLYTHFSETSTGITSIRSFQWEHDAKMQLYETLNAAQKPFYYMLSIQQWLQVVLNMSSMAAAVVLVSLALHYTGTSTASSMGLALLSLITFSETMGILIGTWVDTETGLGAIARTRAFAQTTPVERDKTGMHPLSEKWPAAGKVDFSCVSARYQPESETPRTALSNVTFRINAGDKVGIVGRTGSGKSSLLSCLLALVEYSGSISIDDREVRGVPRDVLRKRITTITQSGLQLRGSVRFNLNPFSFECVDDDALLSALDRAGLLWLVDARGGIDADMVDMKLSQGEKQLFQIARAILHKQCTDTKLVLVDEGSASMDEDTERRVQGILDQEFSDCTMLIVSHRSTALESINVLLRLDAGQLSMFRVNRETGQLIAVRPWDS</sequence>
<dbReference type="GO" id="GO:0005524">
    <property type="term" value="F:ATP binding"/>
    <property type="evidence" value="ECO:0007669"/>
    <property type="project" value="UniProtKB-KW"/>
</dbReference>
<dbReference type="GO" id="GO:0005886">
    <property type="term" value="C:plasma membrane"/>
    <property type="evidence" value="ECO:0007669"/>
    <property type="project" value="UniProtKB-SubCell"/>
</dbReference>
<dbReference type="SUPFAM" id="SSF52540">
    <property type="entry name" value="P-loop containing nucleoside triphosphate hydrolases"/>
    <property type="match status" value="2"/>
</dbReference>
<dbReference type="STRING" id="1081104.A0A167XGH9"/>
<dbReference type="PROSITE" id="PS50893">
    <property type="entry name" value="ABC_TRANSPORTER_2"/>
    <property type="match status" value="2"/>
</dbReference>
<feature type="region of interest" description="Disordered" evidence="9">
    <location>
        <begin position="568"/>
        <end position="595"/>
    </location>
</feature>
<dbReference type="SMART" id="SM00382">
    <property type="entry name" value="AAA"/>
    <property type="match status" value="2"/>
</dbReference>
<evidence type="ECO:0000256" key="8">
    <source>
        <dbReference type="ARBA" id="ARBA00023136"/>
    </source>
</evidence>
<evidence type="ECO:0000256" key="2">
    <source>
        <dbReference type="ARBA" id="ARBA00022448"/>
    </source>
</evidence>
<proteinExistence type="predicted"/>
<dbReference type="EMBL" id="AZHB01000009">
    <property type="protein sequence ID" value="OAA64956.1"/>
    <property type="molecule type" value="Genomic_DNA"/>
</dbReference>
<feature type="compositionally biased region" description="Basic and acidic residues" evidence="9">
    <location>
        <begin position="856"/>
        <end position="865"/>
    </location>
</feature>
<keyword evidence="7 10" id="KW-1133">Transmembrane helix</keyword>
<dbReference type="InterPro" id="IPR003593">
    <property type="entry name" value="AAA+_ATPase"/>
</dbReference>
<feature type="transmembrane region" description="Helical" evidence="10">
    <location>
        <begin position="478"/>
        <end position="501"/>
    </location>
</feature>
<dbReference type="GeneID" id="30020658"/>
<dbReference type="CDD" id="cd18580">
    <property type="entry name" value="ABC_6TM_ABCC_D2"/>
    <property type="match status" value="1"/>
</dbReference>
<dbReference type="PROSITE" id="PS00211">
    <property type="entry name" value="ABC_TRANSPORTER_1"/>
    <property type="match status" value="2"/>
</dbReference>
<evidence type="ECO:0000256" key="9">
    <source>
        <dbReference type="SAM" id="MobiDB-lite"/>
    </source>
</evidence>
<dbReference type="InterPro" id="IPR050173">
    <property type="entry name" value="ABC_transporter_C-like"/>
</dbReference>
<feature type="transmembrane region" description="Helical" evidence="10">
    <location>
        <begin position="1108"/>
        <end position="1129"/>
    </location>
</feature>
<feature type="domain" description="ABC transporter" evidence="11">
    <location>
        <begin position="1203"/>
        <end position="1437"/>
    </location>
</feature>
<keyword evidence="8 10" id="KW-0472">Membrane</keyword>
<evidence type="ECO:0000259" key="11">
    <source>
        <dbReference type="PROSITE" id="PS50893"/>
    </source>
</evidence>
<dbReference type="Pfam" id="PF00664">
    <property type="entry name" value="ABC_membrane"/>
    <property type="match status" value="2"/>
</dbReference>
<dbReference type="OrthoDB" id="4869673at2759"/>
<dbReference type="PANTHER" id="PTHR24223:SF399">
    <property type="entry name" value="ABC TRANSPORTER ATNG"/>
    <property type="match status" value="1"/>
</dbReference>
<keyword evidence="2" id="KW-0813">Transport</keyword>
<dbReference type="GO" id="GO:0016887">
    <property type="term" value="F:ATP hydrolysis activity"/>
    <property type="evidence" value="ECO:0007669"/>
    <property type="project" value="InterPro"/>
</dbReference>
<feature type="domain" description="ABC transporter" evidence="11">
    <location>
        <begin position="603"/>
        <end position="829"/>
    </location>
</feature>
<dbReference type="Pfam" id="PF00005">
    <property type="entry name" value="ABC_tran"/>
    <property type="match status" value="2"/>
</dbReference>
<keyword evidence="6" id="KW-0067">ATP-binding</keyword>
<evidence type="ECO:0000256" key="4">
    <source>
        <dbReference type="ARBA" id="ARBA00022692"/>
    </source>
</evidence>
<keyword evidence="14" id="KW-1185">Reference proteome</keyword>
<dbReference type="Gene3D" id="3.40.50.300">
    <property type="entry name" value="P-loop containing nucleotide triphosphate hydrolases"/>
    <property type="match status" value="2"/>
</dbReference>
<evidence type="ECO:0000256" key="5">
    <source>
        <dbReference type="ARBA" id="ARBA00022741"/>
    </source>
</evidence>